<accession>K2K8G1</accession>
<dbReference type="AlphaFoldDB" id="K2K8G1"/>
<reference evidence="1 2" key="1">
    <citation type="journal article" date="2012" name="J. Bacteriol.">
        <title>Genome Sequence of Idiomarina xiamenensis Type Strain 10-D-4.</title>
        <authorList>
            <person name="Lai Q."/>
            <person name="Wang L."/>
            <person name="Wang W."/>
            <person name="Shao Z."/>
        </authorList>
    </citation>
    <scope>NUCLEOTIDE SEQUENCE [LARGE SCALE GENOMIC DNA]</scope>
    <source>
        <strain evidence="1 2">10-D-4</strain>
    </source>
</reference>
<keyword evidence="2" id="KW-1185">Reference proteome</keyword>
<sequence length="29" mass="3567">ASLWQFQRPLEEYFTMVNWDQRGSGKTYQ</sequence>
<keyword evidence="1" id="KW-0378">Hydrolase</keyword>
<dbReference type="STRING" id="740709.A10D4_13228"/>
<dbReference type="EMBL" id="AMRG01000031">
    <property type="protein sequence ID" value="EKE79189.1"/>
    <property type="molecule type" value="Genomic_DNA"/>
</dbReference>
<feature type="non-terminal residue" evidence="1">
    <location>
        <position position="1"/>
    </location>
</feature>
<dbReference type="GO" id="GO:0016787">
    <property type="term" value="F:hydrolase activity"/>
    <property type="evidence" value="ECO:0007669"/>
    <property type="project" value="UniProtKB-KW"/>
</dbReference>
<organism evidence="1 2">
    <name type="scientific">Idiomarina xiamenensis 10-D-4</name>
    <dbReference type="NCBI Taxonomy" id="740709"/>
    <lineage>
        <taxon>Bacteria</taxon>
        <taxon>Pseudomonadati</taxon>
        <taxon>Pseudomonadota</taxon>
        <taxon>Gammaproteobacteria</taxon>
        <taxon>Alteromonadales</taxon>
        <taxon>Idiomarinaceae</taxon>
        <taxon>Idiomarina</taxon>
    </lineage>
</organism>
<gene>
    <name evidence="1" type="ORF">A10D4_13228</name>
</gene>
<evidence type="ECO:0000313" key="2">
    <source>
        <dbReference type="Proteomes" id="UP000014115"/>
    </source>
</evidence>
<comment type="caution">
    <text evidence="1">The sequence shown here is derived from an EMBL/GenBank/DDBJ whole genome shotgun (WGS) entry which is preliminary data.</text>
</comment>
<evidence type="ECO:0000313" key="1">
    <source>
        <dbReference type="EMBL" id="EKE79189.1"/>
    </source>
</evidence>
<dbReference type="Proteomes" id="UP000014115">
    <property type="component" value="Unassembled WGS sequence"/>
</dbReference>
<name>K2K8G1_9GAMM</name>
<proteinExistence type="predicted"/>
<protein>
    <submittedName>
        <fullName evidence="1">Alpha/beta hydrolase fold protein</fullName>
    </submittedName>
</protein>